<dbReference type="CDD" id="cd08513">
    <property type="entry name" value="PBP2_thermophilic_Hb8_like"/>
    <property type="match status" value="1"/>
</dbReference>
<organism evidence="5 6">
    <name type="scientific">Agrobacterium fabrum</name>
    <dbReference type="NCBI Taxonomy" id="1176649"/>
    <lineage>
        <taxon>Bacteria</taxon>
        <taxon>Pseudomonadati</taxon>
        <taxon>Pseudomonadota</taxon>
        <taxon>Alphaproteobacteria</taxon>
        <taxon>Hyphomicrobiales</taxon>
        <taxon>Rhizobiaceae</taxon>
        <taxon>Rhizobium/Agrobacterium group</taxon>
        <taxon>Agrobacterium</taxon>
        <taxon>Agrobacterium tumefaciens complex</taxon>
    </lineage>
</organism>
<evidence type="ECO:0000256" key="3">
    <source>
        <dbReference type="ARBA" id="ARBA00022729"/>
    </source>
</evidence>
<evidence type="ECO:0000256" key="1">
    <source>
        <dbReference type="ARBA" id="ARBA00004418"/>
    </source>
</evidence>
<dbReference type="Proteomes" id="UP000198917">
    <property type="component" value="Unassembled WGS sequence"/>
</dbReference>
<dbReference type="Gene3D" id="3.40.190.10">
    <property type="entry name" value="Periplasmic binding protein-like II"/>
    <property type="match status" value="1"/>
</dbReference>
<dbReference type="EMBL" id="FNEW01000007">
    <property type="protein sequence ID" value="SDK32665.1"/>
    <property type="molecule type" value="Genomic_DNA"/>
</dbReference>
<evidence type="ECO:0000313" key="6">
    <source>
        <dbReference type="Proteomes" id="UP000198917"/>
    </source>
</evidence>
<dbReference type="InterPro" id="IPR039424">
    <property type="entry name" value="SBP_5"/>
</dbReference>
<dbReference type="AlphaFoldDB" id="A0A7Z7BRQ6"/>
<reference evidence="5 6" key="1">
    <citation type="submission" date="2016-10" db="EMBL/GenBank/DDBJ databases">
        <authorList>
            <person name="Varghese N."/>
            <person name="Submissions S."/>
        </authorList>
    </citation>
    <scope>NUCLEOTIDE SEQUENCE [LARGE SCALE GENOMIC DNA]</scope>
    <source>
        <strain evidence="5 6">PDC82</strain>
    </source>
</reference>
<sequence>MSSEKQTRNGISRREAFGLFAGTALVLSAPGLVASKANAQSKAPASGQIVIGMSQEPVNFNPLMPHVETDEGVHHAVFDKLFAIDEAGIISPSLALEVPSLDNGGISQDGLTWRVKLREGVQWHDGKPFTAEDVKFTIELAVDPKFRSGRTNGHDLVRDIVVVSPTEVTWKMTRAFAPYLSILASTFIVPKHAFEGIEDKNTAPFNNAPVGTGPFKWSARVAGDHIEMVANENYFGDGPYVATLIYKYIPDTTVLYTQFKTGDIDAVGIQYISPDYYEEAKSLADRTVTIAPVATVEVMMFNLGRPQFREKVVREALYCALDKQSIIDALYYGIPSETETYMSNALVYYNPGLPKHVYDPEKAKTMLDEAGWTAASDGVRAKDGVRLAFSLSTTSGNHLREQAQQVIQQSYADIGVEMSIANFPPAVMWGDFFFQSKYDVALAGVPYLVGGDPDTSEFFSSKSIPVQGGGGMNTAQYANPEIDKLLEEAAATFSIDARKEKYFEIQRLLRDELPFLPIYQQAFVYGCKAKLKGMKPNANTQINTWNVASWRWEDA</sequence>
<dbReference type="PIRSF" id="PIRSF002741">
    <property type="entry name" value="MppA"/>
    <property type="match status" value="1"/>
</dbReference>
<dbReference type="PANTHER" id="PTHR30290">
    <property type="entry name" value="PERIPLASMIC BINDING COMPONENT OF ABC TRANSPORTER"/>
    <property type="match status" value="1"/>
</dbReference>
<dbReference type="GO" id="GO:1904680">
    <property type="term" value="F:peptide transmembrane transporter activity"/>
    <property type="evidence" value="ECO:0007669"/>
    <property type="project" value="TreeGrafter"/>
</dbReference>
<dbReference type="SUPFAM" id="SSF53850">
    <property type="entry name" value="Periplasmic binding protein-like II"/>
    <property type="match status" value="1"/>
</dbReference>
<comment type="caution">
    <text evidence="5">The sequence shown here is derived from an EMBL/GenBank/DDBJ whole genome shotgun (WGS) entry which is preliminary data.</text>
</comment>
<proteinExistence type="inferred from homology"/>
<comment type="subcellular location">
    <subcellularLocation>
        <location evidence="1">Periplasm</location>
    </subcellularLocation>
</comment>
<dbReference type="GO" id="GO:0015833">
    <property type="term" value="P:peptide transport"/>
    <property type="evidence" value="ECO:0007669"/>
    <property type="project" value="TreeGrafter"/>
</dbReference>
<protein>
    <submittedName>
        <fullName evidence="5">Peptide/nickel transport system substrate-binding protein</fullName>
    </submittedName>
</protein>
<name>A0A7Z7BRQ6_9HYPH</name>
<evidence type="ECO:0000256" key="2">
    <source>
        <dbReference type="ARBA" id="ARBA00005695"/>
    </source>
</evidence>
<evidence type="ECO:0000313" key="5">
    <source>
        <dbReference type="EMBL" id="SDK32665.1"/>
    </source>
</evidence>
<dbReference type="PROSITE" id="PS51318">
    <property type="entry name" value="TAT"/>
    <property type="match status" value="1"/>
</dbReference>
<dbReference type="InterPro" id="IPR030678">
    <property type="entry name" value="Peptide/Ni-bd"/>
</dbReference>
<gene>
    <name evidence="5" type="ORF">SAMN05428983_4583</name>
</gene>
<dbReference type="GO" id="GO:0043190">
    <property type="term" value="C:ATP-binding cassette (ABC) transporter complex"/>
    <property type="evidence" value="ECO:0007669"/>
    <property type="project" value="InterPro"/>
</dbReference>
<dbReference type="PANTHER" id="PTHR30290:SF38">
    <property type="entry name" value="D,D-DIPEPTIDE-BINDING PERIPLASMIC PROTEIN DDPA-RELATED"/>
    <property type="match status" value="1"/>
</dbReference>
<dbReference type="Gene3D" id="3.90.76.10">
    <property type="entry name" value="Dipeptide-binding Protein, Domain 1"/>
    <property type="match status" value="1"/>
</dbReference>
<dbReference type="Gene3D" id="3.10.105.10">
    <property type="entry name" value="Dipeptide-binding Protein, Domain 3"/>
    <property type="match status" value="1"/>
</dbReference>
<dbReference type="InterPro" id="IPR000914">
    <property type="entry name" value="SBP_5_dom"/>
</dbReference>
<keyword evidence="3" id="KW-0732">Signal</keyword>
<accession>A0A7Z7BRQ6</accession>
<dbReference type="GO" id="GO:0030288">
    <property type="term" value="C:outer membrane-bounded periplasmic space"/>
    <property type="evidence" value="ECO:0007669"/>
    <property type="project" value="UniProtKB-ARBA"/>
</dbReference>
<dbReference type="InterPro" id="IPR006311">
    <property type="entry name" value="TAT_signal"/>
</dbReference>
<dbReference type="Pfam" id="PF00496">
    <property type="entry name" value="SBP_bac_5"/>
    <property type="match status" value="1"/>
</dbReference>
<dbReference type="RefSeq" id="WP_092734490.1">
    <property type="nucleotide sequence ID" value="NZ_FNEW01000007.1"/>
</dbReference>
<comment type="similarity">
    <text evidence="2">Belongs to the bacterial solute-binding protein 5 family.</text>
</comment>
<evidence type="ECO:0000259" key="4">
    <source>
        <dbReference type="Pfam" id="PF00496"/>
    </source>
</evidence>
<feature type="domain" description="Solute-binding protein family 5" evidence="4">
    <location>
        <begin position="105"/>
        <end position="459"/>
    </location>
</feature>